<keyword evidence="9" id="KW-0255">Endonuclease</keyword>
<dbReference type="Pfam" id="PF00445">
    <property type="entry name" value="Ribonuclease_T2"/>
    <property type="match status" value="1"/>
</dbReference>
<dbReference type="Proteomes" id="UP000002668">
    <property type="component" value="Genome"/>
</dbReference>
<evidence type="ECO:0000256" key="6">
    <source>
        <dbReference type="ARBA" id="ARBA00022554"/>
    </source>
</evidence>
<feature type="compositionally biased region" description="Low complexity" evidence="18">
    <location>
        <begin position="362"/>
        <end position="383"/>
    </location>
</feature>
<sequence length="460" mass="48741">MPGSIAQAAREGVHNAAIPSLVLDKAKQGDSMIPSIRTFGKLAMGGAQMLLGSGSKAAGDFTQNCPMPQLSCHNTTVVDNLCCFNAPGGQLLQTQFWDTAPATGPDDSWTLHGLWPDRCDGTYEANCDPTRIYKNITSILSTSAASPTLLSYMSTYWKDYKGDDESFWQHEWSKHGTCISTLEPHCYPNHTPTEEVVDYFQTAVDLFHALPSYTWLADAGITPSTTQTYTFSQIQAAIQQHRPGVAVTLGCKAHALNEIWYHFDVRGPLQSGEFVPADPDGTKSSCPATGIRYLPKRPGSGAEPPSTTTTGAPLPTSTAEPEPRTPFSGRGFLTVVLDGEEKGCIITKGTWFTSGSCATFTATPVSSSSSSPPSNPSDTDTASGPFTLSSSKGPCAILAGALSCSHSVSAATGFTRDNDLLVVGGSSRWSAERVPRGTAQSVVRAGGEGQVRVGISWKAV</sequence>
<dbReference type="InterPro" id="IPR033697">
    <property type="entry name" value="Ribonuclease_T2_eukaryotic"/>
</dbReference>
<evidence type="ECO:0000256" key="13">
    <source>
        <dbReference type="ARBA" id="ARBA00023239"/>
    </source>
</evidence>
<dbReference type="HOGENOM" id="CLU_037966_0_1_1"/>
<dbReference type="InterPro" id="IPR018188">
    <property type="entry name" value="RNase_T2_His_AS_1"/>
</dbReference>
<dbReference type="GO" id="GO:0005576">
    <property type="term" value="C:extracellular region"/>
    <property type="evidence" value="ECO:0007669"/>
    <property type="project" value="TreeGrafter"/>
</dbReference>
<dbReference type="InParanoid" id="E5A4B2"/>
<evidence type="ECO:0000256" key="17">
    <source>
        <dbReference type="RuleBase" id="RU004328"/>
    </source>
</evidence>
<reference evidence="21" key="1">
    <citation type="journal article" date="2011" name="Nat. Commun.">
        <title>Effector diversification within compartments of the Leptosphaeria maculans genome affected by Repeat-Induced Point mutations.</title>
        <authorList>
            <person name="Rouxel T."/>
            <person name="Grandaubert J."/>
            <person name="Hane J.K."/>
            <person name="Hoede C."/>
            <person name="van de Wouw A.P."/>
            <person name="Couloux A."/>
            <person name="Dominguez V."/>
            <person name="Anthouard V."/>
            <person name="Bally P."/>
            <person name="Bourras S."/>
            <person name="Cozijnsen A.J."/>
            <person name="Ciuffetti L.M."/>
            <person name="Degrave A."/>
            <person name="Dilmaghani A."/>
            <person name="Duret L."/>
            <person name="Fudal I."/>
            <person name="Goodwin S.B."/>
            <person name="Gout L."/>
            <person name="Glaser N."/>
            <person name="Linglin J."/>
            <person name="Kema G.H.J."/>
            <person name="Lapalu N."/>
            <person name="Lawrence C.B."/>
            <person name="May K."/>
            <person name="Meyer M."/>
            <person name="Ollivier B."/>
            <person name="Poulain J."/>
            <person name="Schoch C.L."/>
            <person name="Simon A."/>
            <person name="Spatafora J.W."/>
            <person name="Stachowiak A."/>
            <person name="Turgeon B.G."/>
            <person name="Tyler B.M."/>
            <person name="Vincent D."/>
            <person name="Weissenbach J."/>
            <person name="Amselem J."/>
            <person name="Quesneville H."/>
            <person name="Oliver R.P."/>
            <person name="Wincker P."/>
            <person name="Balesdent M.-H."/>
            <person name="Howlett B.J."/>
        </authorList>
    </citation>
    <scope>NUCLEOTIDE SEQUENCE [LARGE SCALE GENOMIC DNA]</scope>
    <source>
        <strain evidence="21">JN3 / isolate v23.1.3 / race Av1-4-5-6-7-8</strain>
    </source>
</reference>
<evidence type="ECO:0000256" key="8">
    <source>
        <dbReference type="ARBA" id="ARBA00022729"/>
    </source>
</evidence>
<dbReference type="InterPro" id="IPR033130">
    <property type="entry name" value="RNase_T2_His_AS_2"/>
</dbReference>
<dbReference type="EMBL" id="FP929133">
    <property type="protein sequence ID" value="CBX98457.1"/>
    <property type="molecule type" value="Genomic_DNA"/>
</dbReference>
<feature type="active site" evidence="16">
    <location>
        <position position="112"/>
    </location>
</feature>
<feature type="active site" evidence="16">
    <location>
        <position position="171"/>
    </location>
</feature>
<evidence type="ECO:0000256" key="12">
    <source>
        <dbReference type="ARBA" id="ARBA00023180"/>
    </source>
</evidence>
<evidence type="ECO:0000256" key="5">
    <source>
        <dbReference type="ARBA" id="ARBA00022490"/>
    </source>
</evidence>
<evidence type="ECO:0000256" key="15">
    <source>
        <dbReference type="ARBA" id="ARBA00071169"/>
    </source>
</evidence>
<evidence type="ECO:0000256" key="1">
    <source>
        <dbReference type="ARBA" id="ARBA00004410"/>
    </source>
</evidence>
<evidence type="ECO:0000256" key="18">
    <source>
        <dbReference type="SAM" id="MobiDB-lite"/>
    </source>
</evidence>
<dbReference type="Pfam" id="PF25488">
    <property type="entry name" value="RNaseT2L_C"/>
    <property type="match status" value="1"/>
</dbReference>
<feature type="compositionally biased region" description="Low complexity" evidence="18">
    <location>
        <begin position="304"/>
        <end position="319"/>
    </location>
</feature>
<protein>
    <recommendedName>
        <fullName evidence="15">Ribonuclease T2-like</fullName>
        <ecNumber evidence="4">4.6.1.19</ecNumber>
    </recommendedName>
</protein>
<keyword evidence="5" id="KW-0963">Cytoplasm</keyword>
<accession>E5A4B2</accession>
<dbReference type="AlphaFoldDB" id="E5A4B2"/>
<keyword evidence="13" id="KW-0456">Lyase</keyword>
<dbReference type="InterPro" id="IPR036430">
    <property type="entry name" value="RNase_T2-like_sf"/>
</dbReference>
<proteinExistence type="inferred from homology"/>
<evidence type="ECO:0000313" key="21">
    <source>
        <dbReference type="Proteomes" id="UP000002668"/>
    </source>
</evidence>
<keyword evidence="10" id="KW-0378">Hydrolase</keyword>
<dbReference type="OMA" id="YMSEYWK"/>
<comment type="subcellular location">
    <subcellularLocation>
        <location evidence="2">Cytoplasm</location>
    </subcellularLocation>
    <subcellularLocation>
        <location evidence="1">Vacuole lumen</location>
    </subcellularLocation>
</comment>
<evidence type="ECO:0000256" key="2">
    <source>
        <dbReference type="ARBA" id="ARBA00004496"/>
    </source>
</evidence>
<dbReference type="FunFam" id="3.90.730.10:FF:000004">
    <property type="entry name" value="Ribonuclease T2-like"/>
    <property type="match status" value="1"/>
</dbReference>
<dbReference type="SUPFAM" id="SSF55895">
    <property type="entry name" value="Ribonuclease Rh-like"/>
    <property type="match status" value="1"/>
</dbReference>
<feature type="region of interest" description="Disordered" evidence="18">
    <location>
        <begin position="274"/>
        <end position="330"/>
    </location>
</feature>
<evidence type="ECO:0000256" key="11">
    <source>
        <dbReference type="ARBA" id="ARBA00023157"/>
    </source>
</evidence>
<feature type="region of interest" description="Disordered" evidence="18">
    <location>
        <begin position="362"/>
        <end position="386"/>
    </location>
</feature>
<organism evidence="21">
    <name type="scientific">Leptosphaeria maculans (strain JN3 / isolate v23.1.3 / race Av1-4-5-6-7-8)</name>
    <name type="common">Blackleg fungus</name>
    <name type="synonym">Phoma lingam</name>
    <dbReference type="NCBI Taxonomy" id="985895"/>
    <lineage>
        <taxon>Eukaryota</taxon>
        <taxon>Fungi</taxon>
        <taxon>Dikarya</taxon>
        <taxon>Ascomycota</taxon>
        <taxon>Pezizomycotina</taxon>
        <taxon>Dothideomycetes</taxon>
        <taxon>Pleosporomycetidae</taxon>
        <taxon>Pleosporales</taxon>
        <taxon>Pleosporineae</taxon>
        <taxon>Leptosphaeriaceae</taxon>
        <taxon>Plenodomus</taxon>
        <taxon>Plenodomus lingam/Leptosphaeria maculans species complex</taxon>
    </lineage>
</organism>
<dbReference type="CDD" id="cd01061">
    <property type="entry name" value="RNase_T2_euk"/>
    <property type="match status" value="1"/>
</dbReference>
<evidence type="ECO:0000256" key="7">
    <source>
        <dbReference type="ARBA" id="ARBA00022722"/>
    </source>
</evidence>
<keyword evidence="21" id="KW-1185">Reference proteome</keyword>
<comment type="similarity">
    <text evidence="3 17">Belongs to the RNase T2 family.</text>
</comment>
<dbReference type="PROSITE" id="PS00531">
    <property type="entry name" value="RNASE_T2_2"/>
    <property type="match status" value="1"/>
</dbReference>
<dbReference type="GO" id="GO:0003723">
    <property type="term" value="F:RNA binding"/>
    <property type="evidence" value="ECO:0007669"/>
    <property type="project" value="InterPro"/>
</dbReference>
<evidence type="ECO:0000256" key="14">
    <source>
        <dbReference type="ARBA" id="ARBA00025494"/>
    </source>
</evidence>
<dbReference type="GO" id="GO:0005775">
    <property type="term" value="C:vacuolar lumen"/>
    <property type="evidence" value="ECO:0007669"/>
    <property type="project" value="UniProtKB-SubCell"/>
</dbReference>
<dbReference type="Gene3D" id="3.90.730.10">
    <property type="entry name" value="Ribonuclease T2-like"/>
    <property type="match status" value="1"/>
</dbReference>
<evidence type="ECO:0000256" key="9">
    <source>
        <dbReference type="ARBA" id="ARBA00022759"/>
    </source>
</evidence>
<evidence type="ECO:0000256" key="16">
    <source>
        <dbReference type="PIRSR" id="PIRSR633697-1"/>
    </source>
</evidence>
<dbReference type="PROSITE" id="PS00530">
    <property type="entry name" value="RNASE_T2_1"/>
    <property type="match status" value="1"/>
</dbReference>
<dbReference type="FunCoup" id="E5A4B2">
    <property type="interactions" value="127"/>
</dbReference>
<feature type="domain" description="RNase T2-like C-terminal" evidence="19">
    <location>
        <begin position="325"/>
        <end position="457"/>
    </location>
</feature>
<dbReference type="InterPro" id="IPR057328">
    <property type="entry name" value="RNaseT2L_C"/>
</dbReference>
<keyword evidence="12" id="KW-0325">Glycoprotein</keyword>
<dbReference type="GO" id="GO:0033897">
    <property type="term" value="F:ribonuclease T2 activity"/>
    <property type="evidence" value="ECO:0007669"/>
    <property type="project" value="UniProtKB-EC"/>
</dbReference>
<dbReference type="OrthoDB" id="435754at2759"/>
<dbReference type="GeneID" id="13285840"/>
<comment type="function">
    <text evidence="14">Rnase which modulates cell survival under stress conditions. Released from the vacuole to the cytoplasm during stress to promote tRNA and rRNA cleavage and to activate separately a downstream pathway that promotes cell death. Involved in cell size, vacuolar morphology and growth at high temperatures and high salt concentration.</text>
</comment>
<name>E5A4B2_LEPMJ</name>
<dbReference type="PANTHER" id="PTHR11240:SF79">
    <property type="entry name" value="RIBONUCLEASE T2"/>
    <property type="match status" value="1"/>
</dbReference>
<dbReference type="EC" id="4.6.1.19" evidence="4"/>
<evidence type="ECO:0000259" key="19">
    <source>
        <dbReference type="Pfam" id="PF25488"/>
    </source>
</evidence>
<dbReference type="InterPro" id="IPR001568">
    <property type="entry name" value="RNase_T2-like"/>
</dbReference>
<keyword evidence="8" id="KW-0732">Signal</keyword>
<dbReference type="GO" id="GO:0006401">
    <property type="term" value="P:RNA catabolic process"/>
    <property type="evidence" value="ECO:0007669"/>
    <property type="project" value="TreeGrafter"/>
</dbReference>
<keyword evidence="7" id="KW-0540">Nuclease</keyword>
<dbReference type="PANTHER" id="PTHR11240">
    <property type="entry name" value="RIBONUCLEASE T2"/>
    <property type="match status" value="1"/>
</dbReference>
<evidence type="ECO:0000256" key="10">
    <source>
        <dbReference type="ARBA" id="ARBA00022801"/>
    </source>
</evidence>
<gene>
    <name evidence="20" type="ORF">LEMA_P098660.1</name>
</gene>
<dbReference type="GO" id="GO:0016787">
    <property type="term" value="F:hydrolase activity"/>
    <property type="evidence" value="ECO:0007669"/>
    <property type="project" value="UniProtKB-KW"/>
</dbReference>
<dbReference type="eggNOG" id="KOG1642">
    <property type="taxonomic scope" value="Eukaryota"/>
</dbReference>
<evidence type="ECO:0000256" key="4">
    <source>
        <dbReference type="ARBA" id="ARBA00012571"/>
    </source>
</evidence>
<feature type="active site" evidence="16">
    <location>
        <position position="175"/>
    </location>
</feature>
<evidence type="ECO:0000256" key="3">
    <source>
        <dbReference type="ARBA" id="ARBA00007469"/>
    </source>
</evidence>
<keyword evidence="11" id="KW-1015">Disulfide bond</keyword>
<keyword evidence="6" id="KW-0926">Vacuole</keyword>
<evidence type="ECO:0000313" key="20">
    <source>
        <dbReference type="EMBL" id="CBX98457.1"/>
    </source>
</evidence>
<dbReference type="VEuPathDB" id="FungiDB:LEMA_P098660.1"/>